<comment type="catalytic activity">
    <reaction evidence="11 12">
        <text>L-histidinol phosphate + H2O = L-histidinol + phosphate</text>
        <dbReference type="Rhea" id="RHEA:14465"/>
        <dbReference type="ChEBI" id="CHEBI:15377"/>
        <dbReference type="ChEBI" id="CHEBI:43474"/>
        <dbReference type="ChEBI" id="CHEBI:57699"/>
        <dbReference type="ChEBI" id="CHEBI:57980"/>
        <dbReference type="EC" id="3.1.3.15"/>
    </reaction>
</comment>
<evidence type="ECO:0000256" key="6">
    <source>
        <dbReference type="ARBA" id="ARBA00022801"/>
    </source>
</evidence>
<dbReference type="InterPro" id="IPR006543">
    <property type="entry name" value="Histidinol-phos"/>
</dbReference>
<dbReference type="NCBIfam" id="NF002114">
    <property type="entry name" value="PRK00951.2-4"/>
    <property type="match status" value="1"/>
</dbReference>
<evidence type="ECO:0000256" key="9">
    <source>
        <dbReference type="ARBA" id="ARBA00023239"/>
    </source>
</evidence>
<feature type="region of interest" description="Imidazoleglycerol-phosphate dehydratase" evidence="12">
    <location>
        <begin position="191"/>
        <end position="381"/>
    </location>
</feature>
<dbReference type="GO" id="GO:0004401">
    <property type="term" value="F:histidinol-phosphatase activity"/>
    <property type="evidence" value="ECO:0007669"/>
    <property type="project" value="UniProtKB-UniRule"/>
</dbReference>
<dbReference type="InterPro" id="IPR036412">
    <property type="entry name" value="HAD-like_sf"/>
</dbReference>
<comment type="pathway">
    <text evidence="12">Amino-acid biosynthesis; L-histidine biosynthesis; L-histidine from 5-phospho-alpha-D-ribose 1-diphosphate: step 8/9.</text>
</comment>
<evidence type="ECO:0000313" key="13">
    <source>
        <dbReference type="EMBL" id="KIC93429.1"/>
    </source>
</evidence>
<dbReference type="InterPro" id="IPR020568">
    <property type="entry name" value="Ribosomal_Su5_D2-typ_SF"/>
</dbReference>
<accession>A0A0C1ISK6</accession>
<comment type="similarity">
    <text evidence="12">In the C-terminal section; belongs to the imidazoleglycerol-phosphate dehydratase family.</text>
</comment>
<dbReference type="HAMAP" id="MF_01022">
    <property type="entry name" value="Bifunc_HisB"/>
    <property type="match status" value="1"/>
</dbReference>
<comment type="subcellular location">
    <subcellularLocation>
        <location evidence="12">Cytoplasm</location>
    </subcellularLocation>
</comment>
<dbReference type="CDD" id="cd07914">
    <property type="entry name" value="IGPD"/>
    <property type="match status" value="1"/>
</dbReference>
<comment type="cofactor">
    <cofactor evidence="1 12">
        <name>Mg(2+)</name>
        <dbReference type="ChEBI" id="CHEBI:18420"/>
    </cofactor>
</comment>
<feature type="binding site" evidence="12">
    <location>
        <position position="131"/>
    </location>
    <ligand>
        <name>Mg(2+)</name>
        <dbReference type="ChEBI" id="CHEBI:18420"/>
    </ligand>
</feature>
<dbReference type="NCBIfam" id="NF002111">
    <property type="entry name" value="PRK00951.2-1"/>
    <property type="match status" value="1"/>
</dbReference>
<dbReference type="InterPro" id="IPR038494">
    <property type="entry name" value="IGPD_sf"/>
</dbReference>
<feature type="region of interest" description="Histidinol-phosphatase" evidence="12">
    <location>
        <begin position="1"/>
        <end position="190"/>
    </location>
</feature>
<evidence type="ECO:0000256" key="1">
    <source>
        <dbReference type="ARBA" id="ARBA00001946"/>
    </source>
</evidence>
<dbReference type="FunFam" id="3.30.230.40:FF:000003">
    <property type="entry name" value="Imidazoleglycerol-phosphate dehydratase HisB"/>
    <property type="match status" value="1"/>
</dbReference>
<dbReference type="InterPro" id="IPR005954">
    <property type="entry name" value="HisB_N"/>
</dbReference>
<dbReference type="NCBIfam" id="TIGR01662">
    <property type="entry name" value="HAD-SF-IIIA"/>
    <property type="match status" value="1"/>
</dbReference>
<dbReference type="STRING" id="1349421.OI18_16785"/>
<evidence type="ECO:0000256" key="11">
    <source>
        <dbReference type="ARBA" id="ARBA00049158"/>
    </source>
</evidence>
<dbReference type="OrthoDB" id="9790411at2"/>
<evidence type="ECO:0000256" key="12">
    <source>
        <dbReference type="HAMAP-Rule" id="MF_01022"/>
    </source>
</evidence>
<keyword evidence="9 12" id="KW-0456">Lyase</keyword>
<dbReference type="RefSeq" id="WP_039141888.1">
    <property type="nucleotide sequence ID" value="NZ_JSVC01000019.1"/>
</dbReference>
<dbReference type="FunFam" id="3.30.230.40:FF:000001">
    <property type="entry name" value="Imidazoleglycerol-phosphate dehydratase HisB"/>
    <property type="match status" value="1"/>
</dbReference>
<comment type="caution">
    <text evidence="12">Lacks conserved residue(s) required for the propagation of feature annotation.</text>
</comment>
<dbReference type="Proteomes" id="UP000031408">
    <property type="component" value="Unassembled WGS sequence"/>
</dbReference>
<dbReference type="NCBIfam" id="NF003937">
    <property type="entry name" value="PRK05446.1"/>
    <property type="match status" value="1"/>
</dbReference>
<comment type="similarity">
    <text evidence="12">In the N-terminal section; belongs to the histidinol-phosphatase family.</text>
</comment>
<dbReference type="InterPro" id="IPR020566">
    <property type="entry name" value="His_synth_bifunc_HisB"/>
</dbReference>
<name>A0A0C1ISK6_9BACT</name>
<dbReference type="InterPro" id="IPR006549">
    <property type="entry name" value="HAD-SF_hydro_IIIA"/>
</dbReference>
<keyword evidence="7 12" id="KW-0460">Magnesium</keyword>
<dbReference type="Gene3D" id="3.40.50.1000">
    <property type="entry name" value="HAD superfamily/HAD-like"/>
    <property type="match status" value="1"/>
</dbReference>
<dbReference type="SUPFAM" id="SSF56784">
    <property type="entry name" value="HAD-like"/>
    <property type="match status" value="1"/>
</dbReference>
<dbReference type="PANTHER" id="PTHR23133">
    <property type="entry name" value="IMIDAZOLEGLYCEROL-PHOSPHATE DEHYDRATASE HIS7"/>
    <property type="match status" value="1"/>
</dbReference>
<feature type="active site" description="Nucleophile" evidence="12">
    <location>
        <position position="9"/>
    </location>
</feature>
<evidence type="ECO:0000256" key="2">
    <source>
        <dbReference type="ARBA" id="ARBA00005047"/>
    </source>
</evidence>
<dbReference type="InterPro" id="IPR020565">
    <property type="entry name" value="ImidazoleglycerP_deHydtase_CS"/>
</dbReference>
<dbReference type="HAMAP" id="MF_00076">
    <property type="entry name" value="HisB"/>
    <property type="match status" value="1"/>
</dbReference>
<gene>
    <name evidence="12" type="primary">hisB</name>
    <name evidence="13" type="ORF">OI18_16785</name>
</gene>
<evidence type="ECO:0000256" key="5">
    <source>
        <dbReference type="ARBA" id="ARBA00022723"/>
    </source>
</evidence>
<keyword evidence="8 12" id="KW-0368">Histidine biosynthesis</keyword>
<dbReference type="GO" id="GO:0046872">
    <property type="term" value="F:metal ion binding"/>
    <property type="evidence" value="ECO:0007669"/>
    <property type="project" value="UniProtKB-KW"/>
</dbReference>
<keyword evidence="10 12" id="KW-0511">Multifunctional enzyme</keyword>
<dbReference type="Pfam" id="PF13242">
    <property type="entry name" value="Hydrolase_like"/>
    <property type="match status" value="1"/>
</dbReference>
<comment type="pathway">
    <text evidence="2 12">Amino-acid biosynthesis; L-histidine biosynthesis; L-histidine from 5-phospho-alpha-D-ribose 1-diphosphate: step 6/9.</text>
</comment>
<comment type="caution">
    <text evidence="13">The sequence shown here is derived from an EMBL/GenBank/DDBJ whole genome shotgun (WGS) entry which is preliminary data.</text>
</comment>
<dbReference type="PROSITE" id="PS00955">
    <property type="entry name" value="IGP_DEHYDRATASE_2"/>
    <property type="match status" value="1"/>
</dbReference>
<organism evidence="13 14">
    <name type="scientific">Flavihumibacter solisilvae</name>
    <dbReference type="NCBI Taxonomy" id="1349421"/>
    <lineage>
        <taxon>Bacteria</taxon>
        <taxon>Pseudomonadati</taxon>
        <taxon>Bacteroidota</taxon>
        <taxon>Chitinophagia</taxon>
        <taxon>Chitinophagales</taxon>
        <taxon>Chitinophagaceae</taxon>
        <taxon>Flavihumibacter</taxon>
    </lineage>
</organism>
<dbReference type="AlphaFoldDB" id="A0A0C1ISK6"/>
<dbReference type="GO" id="GO:0004424">
    <property type="term" value="F:imidazoleglycerol-phosphate dehydratase activity"/>
    <property type="evidence" value="ECO:0007669"/>
    <property type="project" value="UniProtKB-UniRule"/>
</dbReference>
<keyword evidence="4 12" id="KW-0028">Amino-acid biosynthesis</keyword>
<dbReference type="PROSITE" id="PS00954">
    <property type="entry name" value="IGP_DEHYDRATASE_1"/>
    <property type="match status" value="1"/>
</dbReference>
<dbReference type="UniPathway" id="UPA00031">
    <property type="reaction ID" value="UER00011"/>
</dbReference>
<feature type="binding site" evidence="12">
    <location>
        <position position="11"/>
    </location>
    <ligand>
        <name>Mg(2+)</name>
        <dbReference type="ChEBI" id="CHEBI:18420"/>
    </ligand>
</feature>
<evidence type="ECO:0000256" key="7">
    <source>
        <dbReference type="ARBA" id="ARBA00022842"/>
    </source>
</evidence>
<dbReference type="InterPro" id="IPR023214">
    <property type="entry name" value="HAD_sf"/>
</dbReference>
<dbReference type="NCBIfam" id="TIGR01656">
    <property type="entry name" value="Histidinol-ppas"/>
    <property type="match status" value="1"/>
</dbReference>
<dbReference type="GO" id="GO:0005737">
    <property type="term" value="C:cytoplasm"/>
    <property type="evidence" value="ECO:0007669"/>
    <property type="project" value="UniProtKB-SubCell"/>
</dbReference>
<sequence length="381" mass="43216">MAKRVLFIDRDGTLINEAPPTYQLDSFDKLTFYPGMFEYMGRIARELDYELVMVTNQDGLGTDSFPENTFWPLHNLVMKSLEGEGIHFSDVLIDRSFPHEELPTRKPGTGMLTRYIGNPDYDMENSFVIGDRITDVQLAKNLGCRAIWLNLDQQLGGTEISDKADALRSSVVALETTDWSQIYSFLKLGLRQVTHERNTNETKIRVELNMDGSGKSDISTGLGFFDHMLDQIARHGKIDMTVHTRGDLHIDEHHTIEDTGLALGEAFAKALADKRGMERYGFALPMDDAEAKVLIDFGGRNWLVWNASFQREKIGEMPTEMFFHFFKSFSDAAKCNLNIECRGDNEHHKIEAIFKAFAKAIRMAVKRDPVSNYLPSTKGVL</sequence>
<keyword evidence="14" id="KW-1185">Reference proteome</keyword>
<evidence type="ECO:0000256" key="10">
    <source>
        <dbReference type="ARBA" id="ARBA00023268"/>
    </source>
</evidence>
<dbReference type="Pfam" id="PF00475">
    <property type="entry name" value="IGPD"/>
    <property type="match status" value="1"/>
</dbReference>
<feature type="active site" description="Proton donor" evidence="12">
    <location>
        <position position="11"/>
    </location>
</feature>
<dbReference type="EC" id="3.1.3.15" evidence="12"/>
<dbReference type="EMBL" id="JSVC01000019">
    <property type="protein sequence ID" value="KIC93429.1"/>
    <property type="molecule type" value="Genomic_DNA"/>
</dbReference>
<dbReference type="GO" id="GO:0000105">
    <property type="term" value="P:L-histidine biosynthetic process"/>
    <property type="evidence" value="ECO:0007669"/>
    <property type="project" value="UniProtKB-UniRule"/>
</dbReference>
<protein>
    <recommendedName>
        <fullName evidence="12">Histidine biosynthesis bifunctional protein HisB</fullName>
    </recommendedName>
    <domain>
        <recommendedName>
            <fullName evidence="12">Histidinol-phosphatase</fullName>
            <ecNumber evidence="12">3.1.3.15</ecNumber>
        </recommendedName>
    </domain>
    <domain>
        <recommendedName>
            <fullName evidence="12">Imidazoleglycerol-phosphate dehydratase</fullName>
            <shortName evidence="12">IGPD</shortName>
            <ecNumber evidence="12">4.2.1.19</ecNumber>
        </recommendedName>
    </domain>
</protein>
<evidence type="ECO:0000256" key="4">
    <source>
        <dbReference type="ARBA" id="ARBA00022605"/>
    </source>
</evidence>
<comment type="catalytic activity">
    <reaction evidence="12">
        <text>D-erythro-1-(imidazol-4-yl)glycerol 3-phosphate = 3-(imidazol-4-yl)-2-oxopropyl phosphate + H2O</text>
        <dbReference type="Rhea" id="RHEA:11040"/>
        <dbReference type="ChEBI" id="CHEBI:15377"/>
        <dbReference type="ChEBI" id="CHEBI:57766"/>
        <dbReference type="ChEBI" id="CHEBI:58278"/>
        <dbReference type="EC" id="4.2.1.19"/>
    </reaction>
</comment>
<dbReference type="Gene3D" id="3.30.230.40">
    <property type="entry name" value="Imidazole glycerol phosphate dehydratase, domain 1"/>
    <property type="match status" value="2"/>
</dbReference>
<proteinExistence type="inferred from homology"/>
<evidence type="ECO:0000256" key="8">
    <source>
        <dbReference type="ARBA" id="ARBA00023102"/>
    </source>
</evidence>
<evidence type="ECO:0000256" key="3">
    <source>
        <dbReference type="ARBA" id="ARBA00022490"/>
    </source>
</evidence>
<reference evidence="13 14" key="1">
    <citation type="submission" date="2014-11" db="EMBL/GenBank/DDBJ databases">
        <title>Genome sequence of Flavihumibacter solisilvae 3-3.</title>
        <authorList>
            <person name="Zhou G."/>
            <person name="Li M."/>
            <person name="Wang G."/>
        </authorList>
    </citation>
    <scope>NUCLEOTIDE SEQUENCE [LARGE SCALE GENOMIC DNA]</scope>
    <source>
        <strain evidence="13 14">3-3</strain>
    </source>
</reference>
<dbReference type="PANTHER" id="PTHR23133:SF2">
    <property type="entry name" value="IMIDAZOLEGLYCEROL-PHOSPHATE DEHYDRATASE"/>
    <property type="match status" value="1"/>
</dbReference>
<dbReference type="EC" id="4.2.1.19" evidence="12"/>
<dbReference type="InterPro" id="IPR000807">
    <property type="entry name" value="ImidazoleglycerolP_deHydtase"/>
</dbReference>
<keyword evidence="6 12" id="KW-0378">Hydrolase</keyword>
<keyword evidence="5 12" id="KW-0479">Metal-binding</keyword>
<feature type="binding site" evidence="12">
    <location>
        <position position="9"/>
    </location>
    <ligand>
        <name>Mg(2+)</name>
        <dbReference type="ChEBI" id="CHEBI:18420"/>
    </ligand>
</feature>
<dbReference type="SUPFAM" id="SSF54211">
    <property type="entry name" value="Ribosomal protein S5 domain 2-like"/>
    <property type="match status" value="2"/>
</dbReference>
<dbReference type="NCBIfam" id="TIGR01261">
    <property type="entry name" value="hisB_Nterm"/>
    <property type="match status" value="1"/>
</dbReference>
<evidence type="ECO:0000313" key="14">
    <source>
        <dbReference type="Proteomes" id="UP000031408"/>
    </source>
</evidence>
<keyword evidence="3 12" id="KW-0963">Cytoplasm</keyword>